<protein>
    <recommendedName>
        <fullName evidence="3">Chromo domain-containing protein</fullName>
    </recommendedName>
</protein>
<dbReference type="CDD" id="cd00034">
    <property type="entry name" value="CSD"/>
    <property type="match status" value="1"/>
</dbReference>
<sequence>MQPFMQENVIPNELHNSVCETSKTSRRERKRRNWILEGVPLRRSERIRQRIQRKNLEKTETTTNTEKVKKSAVQRKKRLYTRKNLPKNLLANTSIMNQIARFLDDSQTHSQSNEDCSDIRIAEKVVGQCTRNGTRFILVKWKNIDTPEYLEKKKAPDDILQLFNAYLDEERNELNDEPGIESIMFRKPKIEQPSEIDYRWEQQQTGEEILAASPETNNCLHVKLE</sequence>
<evidence type="ECO:0000313" key="1">
    <source>
        <dbReference type="EMBL" id="KAG8197501.1"/>
    </source>
</evidence>
<name>A0AAV6VPQ2_9ARAC</name>
<evidence type="ECO:0008006" key="3">
    <source>
        <dbReference type="Google" id="ProtNLM"/>
    </source>
</evidence>
<proteinExistence type="predicted"/>
<comment type="caution">
    <text evidence="1">The sequence shown here is derived from an EMBL/GenBank/DDBJ whole genome shotgun (WGS) entry which is preliminary data.</text>
</comment>
<reference evidence="1 2" key="1">
    <citation type="journal article" date="2022" name="Nat. Ecol. Evol.">
        <title>A masculinizing supergene underlies an exaggerated male reproductive morph in a spider.</title>
        <authorList>
            <person name="Hendrickx F."/>
            <person name="De Corte Z."/>
            <person name="Sonet G."/>
            <person name="Van Belleghem S.M."/>
            <person name="Kostlbacher S."/>
            <person name="Vangestel C."/>
        </authorList>
    </citation>
    <scope>NUCLEOTIDE SEQUENCE [LARGE SCALE GENOMIC DNA]</scope>
    <source>
        <strain evidence="1">W744_W776</strain>
    </source>
</reference>
<evidence type="ECO:0000313" key="2">
    <source>
        <dbReference type="Proteomes" id="UP000827092"/>
    </source>
</evidence>
<dbReference type="InterPro" id="IPR016197">
    <property type="entry name" value="Chromo-like_dom_sf"/>
</dbReference>
<dbReference type="Proteomes" id="UP000827092">
    <property type="component" value="Unassembled WGS sequence"/>
</dbReference>
<organism evidence="1 2">
    <name type="scientific">Oedothorax gibbosus</name>
    <dbReference type="NCBI Taxonomy" id="931172"/>
    <lineage>
        <taxon>Eukaryota</taxon>
        <taxon>Metazoa</taxon>
        <taxon>Ecdysozoa</taxon>
        <taxon>Arthropoda</taxon>
        <taxon>Chelicerata</taxon>
        <taxon>Arachnida</taxon>
        <taxon>Araneae</taxon>
        <taxon>Araneomorphae</taxon>
        <taxon>Entelegynae</taxon>
        <taxon>Araneoidea</taxon>
        <taxon>Linyphiidae</taxon>
        <taxon>Erigoninae</taxon>
        <taxon>Oedothorax</taxon>
    </lineage>
</organism>
<dbReference type="AlphaFoldDB" id="A0AAV6VPQ2"/>
<gene>
    <name evidence="1" type="ORF">JTE90_007239</name>
</gene>
<dbReference type="GO" id="GO:0005694">
    <property type="term" value="C:chromosome"/>
    <property type="evidence" value="ECO:0007669"/>
    <property type="project" value="UniProtKB-ARBA"/>
</dbReference>
<dbReference type="SUPFAM" id="SSF54160">
    <property type="entry name" value="Chromo domain-like"/>
    <property type="match status" value="1"/>
</dbReference>
<accession>A0AAV6VPQ2</accession>
<dbReference type="EMBL" id="JAFNEN010000054">
    <property type="protein sequence ID" value="KAG8197501.1"/>
    <property type="molecule type" value="Genomic_DNA"/>
</dbReference>
<keyword evidence="2" id="KW-1185">Reference proteome</keyword>